<name>W2SU69_NECAM</name>
<gene>
    <name evidence="1" type="ORF">NECAME_13590</name>
</gene>
<keyword evidence="2" id="KW-1185">Reference proteome</keyword>
<accession>W2SU69</accession>
<dbReference type="EMBL" id="KI661592">
    <property type="protein sequence ID" value="ETN73190.1"/>
    <property type="molecule type" value="Genomic_DNA"/>
</dbReference>
<organism evidence="1 2">
    <name type="scientific">Necator americanus</name>
    <name type="common">Human hookworm</name>
    <dbReference type="NCBI Taxonomy" id="51031"/>
    <lineage>
        <taxon>Eukaryota</taxon>
        <taxon>Metazoa</taxon>
        <taxon>Ecdysozoa</taxon>
        <taxon>Nematoda</taxon>
        <taxon>Chromadorea</taxon>
        <taxon>Rhabditida</taxon>
        <taxon>Rhabditina</taxon>
        <taxon>Rhabditomorpha</taxon>
        <taxon>Strongyloidea</taxon>
        <taxon>Ancylostomatidae</taxon>
        <taxon>Bunostominae</taxon>
        <taxon>Necator</taxon>
    </lineage>
</organism>
<dbReference type="KEGG" id="nai:NECAME_13590"/>
<protein>
    <submittedName>
        <fullName evidence="1">Uncharacterized protein</fullName>
    </submittedName>
</protein>
<proteinExistence type="predicted"/>
<dbReference type="Proteomes" id="UP000053676">
    <property type="component" value="Unassembled WGS sequence"/>
</dbReference>
<evidence type="ECO:0000313" key="2">
    <source>
        <dbReference type="Proteomes" id="UP000053676"/>
    </source>
</evidence>
<evidence type="ECO:0000313" key="1">
    <source>
        <dbReference type="EMBL" id="ETN73190.1"/>
    </source>
</evidence>
<reference evidence="2" key="1">
    <citation type="journal article" date="2014" name="Nat. Genet.">
        <title>Genome of the human hookworm Necator americanus.</title>
        <authorList>
            <person name="Tang Y.T."/>
            <person name="Gao X."/>
            <person name="Rosa B.A."/>
            <person name="Abubucker S."/>
            <person name="Hallsworth-Pepin K."/>
            <person name="Martin J."/>
            <person name="Tyagi R."/>
            <person name="Heizer E."/>
            <person name="Zhang X."/>
            <person name="Bhonagiri-Palsikar V."/>
            <person name="Minx P."/>
            <person name="Warren W.C."/>
            <person name="Wang Q."/>
            <person name="Zhan B."/>
            <person name="Hotez P.J."/>
            <person name="Sternberg P.W."/>
            <person name="Dougall A."/>
            <person name="Gaze S.T."/>
            <person name="Mulvenna J."/>
            <person name="Sotillo J."/>
            <person name="Ranganathan S."/>
            <person name="Rabelo E.M."/>
            <person name="Wilson R.K."/>
            <person name="Felgner P.L."/>
            <person name="Bethony J."/>
            <person name="Hawdon J.M."/>
            <person name="Gasser R.B."/>
            <person name="Loukas A."/>
            <person name="Mitreva M."/>
        </authorList>
    </citation>
    <scope>NUCLEOTIDE SEQUENCE [LARGE SCALE GENOMIC DNA]</scope>
</reference>
<dbReference type="AlphaFoldDB" id="W2SU69"/>
<sequence length="73" mass="8554">MFHIVPPEKQVRLLLLLHQKKQDDEKQKLRARIECTWRIPKALIKANEFILCSCSPSLTRNIGKDLDTNERNA</sequence>